<feature type="region of interest" description="Disordered" evidence="4">
    <location>
        <begin position="815"/>
        <end position="867"/>
    </location>
</feature>
<dbReference type="InterPro" id="IPR050541">
    <property type="entry name" value="LRR_TM_domain-containing"/>
</dbReference>
<dbReference type="Pfam" id="PF00041">
    <property type="entry name" value="fn3"/>
    <property type="match status" value="1"/>
</dbReference>
<dbReference type="SMART" id="SM00369">
    <property type="entry name" value="LRR_TYP"/>
    <property type="match status" value="17"/>
</dbReference>
<keyword evidence="5" id="KW-0812">Transmembrane</keyword>
<keyword evidence="5" id="KW-1133">Transmembrane helix</keyword>
<dbReference type="SMART" id="SM00364">
    <property type="entry name" value="LRR_BAC"/>
    <property type="match status" value="6"/>
</dbReference>
<evidence type="ECO:0000256" key="2">
    <source>
        <dbReference type="ARBA" id="ARBA00022729"/>
    </source>
</evidence>
<dbReference type="SUPFAM" id="SSF49265">
    <property type="entry name" value="Fibronectin type III"/>
    <property type="match status" value="1"/>
</dbReference>
<feature type="transmembrane region" description="Helical" evidence="5">
    <location>
        <begin position="781"/>
        <end position="805"/>
    </location>
</feature>
<feature type="compositionally biased region" description="Low complexity" evidence="4">
    <location>
        <begin position="617"/>
        <end position="631"/>
    </location>
</feature>
<evidence type="ECO:0000313" key="8">
    <source>
        <dbReference type="EMBL" id="CAH1257693.1"/>
    </source>
</evidence>
<dbReference type="AlphaFoldDB" id="A0A8J9ZLI5"/>
<proteinExistence type="predicted"/>
<evidence type="ECO:0000256" key="6">
    <source>
        <dbReference type="SAM" id="SignalP"/>
    </source>
</evidence>
<accession>A0A8J9ZLI5</accession>
<feature type="compositionally biased region" description="Low complexity" evidence="4">
    <location>
        <begin position="642"/>
        <end position="651"/>
    </location>
</feature>
<dbReference type="InterPro" id="IPR003961">
    <property type="entry name" value="FN3_dom"/>
</dbReference>
<dbReference type="EMBL" id="OV696688">
    <property type="protein sequence ID" value="CAH1257693.1"/>
    <property type="molecule type" value="Genomic_DNA"/>
</dbReference>
<evidence type="ECO:0000259" key="7">
    <source>
        <dbReference type="PROSITE" id="PS50853"/>
    </source>
</evidence>
<gene>
    <name evidence="8" type="primary">IGFALS</name>
    <name evidence="8" type="ORF">BLAG_LOCUS15518</name>
</gene>
<keyword evidence="3" id="KW-0677">Repeat</keyword>
<dbReference type="PANTHER" id="PTHR24369:SF210">
    <property type="entry name" value="CHAOPTIN-RELATED"/>
    <property type="match status" value="1"/>
</dbReference>
<dbReference type="Proteomes" id="UP000838412">
    <property type="component" value="Chromosome 3"/>
</dbReference>
<feature type="domain" description="Fibronectin type-III" evidence="7">
    <location>
        <begin position="677"/>
        <end position="774"/>
    </location>
</feature>
<dbReference type="FunFam" id="3.80.10.10:FF:001164">
    <property type="entry name" value="GH01279p"/>
    <property type="match status" value="2"/>
</dbReference>
<feature type="compositionally biased region" description="Low complexity" evidence="4">
    <location>
        <begin position="823"/>
        <end position="832"/>
    </location>
</feature>
<dbReference type="GO" id="GO:0005886">
    <property type="term" value="C:plasma membrane"/>
    <property type="evidence" value="ECO:0007669"/>
    <property type="project" value="TreeGrafter"/>
</dbReference>
<keyword evidence="1" id="KW-0433">Leucine-rich repeat</keyword>
<dbReference type="Gene3D" id="3.80.10.10">
    <property type="entry name" value="Ribonuclease Inhibitor"/>
    <property type="match status" value="5"/>
</dbReference>
<dbReference type="SUPFAM" id="SSF52058">
    <property type="entry name" value="L domain-like"/>
    <property type="match status" value="2"/>
</dbReference>
<evidence type="ECO:0000313" key="9">
    <source>
        <dbReference type="Proteomes" id="UP000838412"/>
    </source>
</evidence>
<evidence type="ECO:0000256" key="5">
    <source>
        <dbReference type="SAM" id="Phobius"/>
    </source>
</evidence>
<keyword evidence="2 6" id="KW-0732">Signal</keyword>
<dbReference type="InterPro" id="IPR032675">
    <property type="entry name" value="LRR_dom_sf"/>
</dbReference>
<evidence type="ECO:0000256" key="4">
    <source>
        <dbReference type="SAM" id="MobiDB-lite"/>
    </source>
</evidence>
<feature type="signal peptide" evidence="6">
    <location>
        <begin position="1"/>
        <end position="23"/>
    </location>
</feature>
<feature type="compositionally biased region" description="Polar residues" evidence="4">
    <location>
        <begin position="652"/>
        <end position="674"/>
    </location>
</feature>
<sequence length="884" mass="95911">MAPSRTHCLLIHLLAVLTGVVTGLSLDCAPQCQCYENTTDCSHGVLTGFPRNQLIPSSTEVLLLNDNQISAVSRNPTLPNLLELNLEDNSITSISRPGSPFSRRPNLQVLRLGGNVISTVPASAFDGLSQLVRLYLNRNTITTITAFGSNSVVDSLKMLDLQDNRLTSIGIGTFTGVSLLSELNLSSNNISRIEDGSFGRLKKLRVLYLHSNHIAMLTSATFLGMPALTRLTLSDNKIQTLPDMAFIGATNLEFLDLSSNDLSTVTRTAFSGLYDLTTLLLERNNISSIEDGAFGDLVKLQSLVMRYNILQNMPASTLTSTDLWELDLSDNSLTAVRREDFARLAKLKYLHLHTNKITSVEDGSFANLANLIVLEIYGNLLTNVSAATFAGLVSVEQIGMGGSNRIESIPDDTFRDLPKLAHLGLLGLPLVSISDSVLSPLQSLKSIALSESRLRSLPALPVSLESLTIFRNNQLLTDIRLGDLTTLPRSATGDHLPLPNLTSVQLADTGLQKIHPFAFATLPALTSLDLSRNNFQSTSSVDPDAFGNLTTLLSLNIDRVTTWSPRVFRHLPCLQTVTLGTRFTCDCDVLDLGKWINKTGPLRGRSLERLREEDLGRTCPATTVPPATEPAVQFCPTPSPSPATSSQGPSSVAATLSRSPKTPAPSSTIGQTETCIGPSDVTVQNVKDSRAEVEWVHRGSADLTGFVIQYKQTLGENSDWRTTQQVHTVRRSYPILDLLPDKPYIACVAVFCNNIMPRQPEVMNECVHFTTGQTAASIPQAAVVGLAVGVPLLLIILVMAAVILLKRTGLSSAEHVDARTPNQPQQQEAPAESTEADRGITDDSPYNLINDDRCSSLGHENSYHNPDFLHLTEPAAKRIANPYS</sequence>
<evidence type="ECO:0000256" key="3">
    <source>
        <dbReference type="ARBA" id="ARBA00022737"/>
    </source>
</evidence>
<keyword evidence="9" id="KW-1185">Reference proteome</keyword>
<organism evidence="8 9">
    <name type="scientific">Branchiostoma lanceolatum</name>
    <name type="common">Common lancelet</name>
    <name type="synonym">Amphioxus lanceolatum</name>
    <dbReference type="NCBI Taxonomy" id="7740"/>
    <lineage>
        <taxon>Eukaryota</taxon>
        <taxon>Metazoa</taxon>
        <taxon>Chordata</taxon>
        <taxon>Cephalochordata</taxon>
        <taxon>Leptocardii</taxon>
        <taxon>Amphioxiformes</taxon>
        <taxon>Branchiostomatidae</taxon>
        <taxon>Branchiostoma</taxon>
    </lineage>
</organism>
<dbReference type="Gene3D" id="2.60.40.10">
    <property type="entry name" value="Immunoglobulins"/>
    <property type="match status" value="1"/>
</dbReference>
<dbReference type="PROSITE" id="PS50853">
    <property type="entry name" value="FN3"/>
    <property type="match status" value="1"/>
</dbReference>
<feature type="chain" id="PRO_5035473688" evidence="6">
    <location>
        <begin position="24"/>
        <end position="884"/>
    </location>
</feature>
<keyword evidence="5" id="KW-0472">Membrane</keyword>
<dbReference type="InterPro" id="IPR036116">
    <property type="entry name" value="FN3_sf"/>
</dbReference>
<dbReference type="CDD" id="cd00063">
    <property type="entry name" value="FN3"/>
    <property type="match status" value="1"/>
</dbReference>
<dbReference type="InterPro" id="IPR013783">
    <property type="entry name" value="Ig-like_fold"/>
</dbReference>
<protein>
    <submittedName>
        <fullName evidence="8">IGFALS protein</fullName>
    </submittedName>
</protein>
<reference evidence="8" key="1">
    <citation type="submission" date="2022-01" db="EMBL/GenBank/DDBJ databases">
        <authorList>
            <person name="Braso-Vives M."/>
        </authorList>
    </citation>
    <scope>NUCLEOTIDE SEQUENCE</scope>
</reference>
<dbReference type="PANTHER" id="PTHR24369">
    <property type="entry name" value="ANTIGEN BSP, PUTATIVE-RELATED"/>
    <property type="match status" value="1"/>
</dbReference>
<dbReference type="OrthoDB" id="1055097at2759"/>
<name>A0A8J9ZLI5_BRALA</name>
<evidence type="ECO:0000256" key="1">
    <source>
        <dbReference type="ARBA" id="ARBA00022614"/>
    </source>
</evidence>
<dbReference type="Pfam" id="PF13855">
    <property type="entry name" value="LRR_8"/>
    <property type="match status" value="5"/>
</dbReference>
<dbReference type="InterPro" id="IPR001611">
    <property type="entry name" value="Leu-rich_rpt"/>
</dbReference>
<feature type="region of interest" description="Disordered" evidence="4">
    <location>
        <begin position="617"/>
        <end position="675"/>
    </location>
</feature>
<dbReference type="InterPro" id="IPR003591">
    <property type="entry name" value="Leu-rich_rpt_typical-subtyp"/>
</dbReference>
<dbReference type="PROSITE" id="PS51450">
    <property type="entry name" value="LRR"/>
    <property type="match status" value="5"/>
</dbReference>